<comment type="caution">
    <text evidence="1">The sequence shown here is derived from an EMBL/GenBank/DDBJ whole genome shotgun (WGS) entry which is preliminary data.</text>
</comment>
<keyword evidence="2" id="KW-1185">Reference proteome</keyword>
<sequence length="58" mass="5989">MPFLIALIAAATAILNTVQAGANARLNKSPGPPIRAALIVTGTRALMRLLAVPVLRIS</sequence>
<name>A0ABT8ANI7_9HYPH</name>
<accession>A0ABT8ANI7</accession>
<dbReference type="EMBL" id="JAUFPT010000029">
    <property type="protein sequence ID" value="MDN3571036.1"/>
    <property type="molecule type" value="Genomic_DNA"/>
</dbReference>
<reference evidence="2" key="1">
    <citation type="journal article" date="2019" name="Int. J. Syst. Evol. Microbiol.">
        <title>The Global Catalogue of Microorganisms (GCM) 10K type strain sequencing project: providing services to taxonomists for standard genome sequencing and annotation.</title>
        <authorList>
            <consortium name="The Broad Institute Genomics Platform"/>
            <consortium name="The Broad Institute Genome Sequencing Center for Infectious Disease"/>
            <person name="Wu L."/>
            <person name="Ma J."/>
        </authorList>
    </citation>
    <scope>NUCLEOTIDE SEQUENCE [LARGE SCALE GENOMIC DNA]</scope>
    <source>
        <strain evidence="2">CECT 7806</strain>
    </source>
</reference>
<evidence type="ECO:0000313" key="1">
    <source>
        <dbReference type="EMBL" id="MDN3571036.1"/>
    </source>
</evidence>
<organism evidence="1 2">
    <name type="scientific">Methylobacterium longum</name>
    <dbReference type="NCBI Taxonomy" id="767694"/>
    <lineage>
        <taxon>Bacteria</taxon>
        <taxon>Pseudomonadati</taxon>
        <taxon>Pseudomonadota</taxon>
        <taxon>Alphaproteobacteria</taxon>
        <taxon>Hyphomicrobiales</taxon>
        <taxon>Methylobacteriaceae</taxon>
        <taxon>Methylobacterium</taxon>
    </lineage>
</organism>
<evidence type="ECO:0000313" key="2">
    <source>
        <dbReference type="Proteomes" id="UP001244297"/>
    </source>
</evidence>
<dbReference type="Proteomes" id="UP001244297">
    <property type="component" value="Unassembled WGS sequence"/>
</dbReference>
<proteinExistence type="predicted"/>
<dbReference type="RefSeq" id="WP_238292160.1">
    <property type="nucleotide sequence ID" value="NZ_BPQS01000051.1"/>
</dbReference>
<gene>
    <name evidence="1" type="ORF">QWZ18_10390</name>
</gene>
<protein>
    <submittedName>
        <fullName evidence="1">Uncharacterized protein</fullName>
    </submittedName>
</protein>